<dbReference type="OrthoDB" id="4560088at2"/>
<proteinExistence type="predicted"/>
<gene>
    <name evidence="2" type="ORF">CFP75_42670</name>
</gene>
<evidence type="ECO:0000313" key="3">
    <source>
        <dbReference type="Proteomes" id="UP000215563"/>
    </source>
</evidence>
<accession>A0A229R725</accession>
<evidence type="ECO:0008006" key="4">
    <source>
        <dbReference type="Google" id="ProtNLM"/>
    </source>
</evidence>
<dbReference type="SUPFAM" id="SSF48452">
    <property type="entry name" value="TPR-like"/>
    <property type="match status" value="1"/>
</dbReference>
<evidence type="ECO:0000256" key="1">
    <source>
        <dbReference type="SAM" id="MobiDB-lite"/>
    </source>
</evidence>
<comment type="caution">
    <text evidence="2">The sequence shown here is derived from an EMBL/GenBank/DDBJ whole genome shotgun (WGS) entry which is preliminary data.</text>
</comment>
<reference evidence="2 3" key="1">
    <citation type="submission" date="2017-07" db="EMBL/GenBank/DDBJ databases">
        <title>Amycolatopsis alba DSM 44262 Genome sequencing and assembly.</title>
        <authorList>
            <person name="Kaur N."/>
            <person name="Mayilraj S."/>
        </authorList>
    </citation>
    <scope>NUCLEOTIDE SEQUENCE [LARGE SCALE GENOMIC DNA]</scope>
    <source>
        <strain evidence="2 3">DSM 44262</strain>
    </source>
</reference>
<evidence type="ECO:0000313" key="2">
    <source>
        <dbReference type="EMBL" id="OXM42447.1"/>
    </source>
</evidence>
<dbReference type="EMBL" id="NMQU01000202">
    <property type="protein sequence ID" value="OXM42447.1"/>
    <property type="molecule type" value="Genomic_DNA"/>
</dbReference>
<dbReference type="Gene3D" id="1.25.40.10">
    <property type="entry name" value="Tetratricopeptide repeat domain"/>
    <property type="match status" value="1"/>
</dbReference>
<feature type="region of interest" description="Disordered" evidence="1">
    <location>
        <begin position="66"/>
        <end position="102"/>
    </location>
</feature>
<dbReference type="AlphaFoldDB" id="A0A229R725"/>
<name>A0A229R725_AMYAL</name>
<dbReference type="InterPro" id="IPR011990">
    <property type="entry name" value="TPR-like_helical_dom_sf"/>
</dbReference>
<protein>
    <recommendedName>
        <fullName evidence="4">Tetratricopeptide repeat protein</fullName>
    </recommendedName>
</protein>
<dbReference type="Pfam" id="PF13424">
    <property type="entry name" value="TPR_12"/>
    <property type="match status" value="1"/>
</dbReference>
<sequence length="224" mass="24379">MVVRRGRPARPDVVFLLAGRQHRVTAELLGRTVRAGWPDAVLADAAGLGWLPLAVEQARACLDHPRRRNDRSLPSRPAIPRRPSCSRHGGATVVNGSTDDPFTLRARNTEASAYQGAGDLTRAITLFEASVEDGERVLGPDHPDMLNSRNDLACARGVAGDLPLAIRLRDRPTGEAGRRSQWNRSTGYRSGLAISGDPRLRDHFVRPRRESTGCPALSRSSSGR</sequence>
<dbReference type="Proteomes" id="UP000215563">
    <property type="component" value="Unassembled WGS sequence"/>
</dbReference>
<organism evidence="2 3">
    <name type="scientific">Amycolatopsis alba DSM 44262</name>
    <dbReference type="NCBI Taxonomy" id="1125972"/>
    <lineage>
        <taxon>Bacteria</taxon>
        <taxon>Bacillati</taxon>
        <taxon>Actinomycetota</taxon>
        <taxon>Actinomycetes</taxon>
        <taxon>Pseudonocardiales</taxon>
        <taxon>Pseudonocardiaceae</taxon>
        <taxon>Amycolatopsis</taxon>
    </lineage>
</organism>
<keyword evidence="3" id="KW-1185">Reference proteome</keyword>
<feature type="region of interest" description="Disordered" evidence="1">
    <location>
        <begin position="172"/>
        <end position="196"/>
    </location>
</feature>